<keyword evidence="3" id="KW-1003">Cell membrane</keyword>
<comment type="subcellular location">
    <subcellularLocation>
        <location evidence="1">Cell membrane</location>
        <topology evidence="1">Multi-pass membrane protein</topology>
    </subcellularLocation>
</comment>
<keyword evidence="6 8" id="KW-1133">Transmembrane helix</keyword>
<evidence type="ECO:0000256" key="1">
    <source>
        <dbReference type="ARBA" id="ARBA00004651"/>
    </source>
</evidence>
<evidence type="ECO:0000256" key="5">
    <source>
        <dbReference type="ARBA" id="ARBA00022960"/>
    </source>
</evidence>
<dbReference type="KEGG" id="epo:Epro_1325"/>
<evidence type="ECO:0000256" key="3">
    <source>
        <dbReference type="ARBA" id="ARBA00022475"/>
    </source>
</evidence>
<name>A0A0G3WJ62_9BACT</name>
<accession>A0A0G3WJ62</accession>
<evidence type="ECO:0000256" key="2">
    <source>
        <dbReference type="ARBA" id="ARBA00007776"/>
    </source>
</evidence>
<dbReference type="OrthoDB" id="5184389at2"/>
<evidence type="ECO:0000313" key="10">
    <source>
        <dbReference type="Proteomes" id="UP000035337"/>
    </source>
</evidence>
<evidence type="ECO:0000256" key="7">
    <source>
        <dbReference type="ARBA" id="ARBA00023136"/>
    </source>
</evidence>
<evidence type="ECO:0000256" key="8">
    <source>
        <dbReference type="SAM" id="Phobius"/>
    </source>
</evidence>
<dbReference type="Pfam" id="PF04093">
    <property type="entry name" value="MreD"/>
    <property type="match status" value="1"/>
</dbReference>
<keyword evidence="4 8" id="KW-0812">Transmembrane</keyword>
<feature type="transmembrane region" description="Helical" evidence="8">
    <location>
        <begin position="100"/>
        <end position="122"/>
    </location>
</feature>
<protein>
    <submittedName>
        <fullName evidence="9">Rod shape-determining protein MreD</fullName>
    </submittedName>
</protein>
<keyword evidence="7 8" id="KW-0472">Membrane</keyword>
<evidence type="ECO:0000256" key="4">
    <source>
        <dbReference type="ARBA" id="ARBA00022692"/>
    </source>
</evidence>
<proteinExistence type="inferred from homology"/>
<dbReference type="GO" id="GO:0005886">
    <property type="term" value="C:plasma membrane"/>
    <property type="evidence" value="ECO:0007669"/>
    <property type="project" value="UniProtKB-SubCell"/>
</dbReference>
<sequence length="179" mass="20199">MKKAVFYILFFIFFCILQFFFGQFLSVKGVFPNFILIAIVFLALSRGQTSAELTGFFFGLVWDVFSTDILGGRVVMFTVIGYLVGMFAKSFDEDQAFTQITMVFFANIIYWLGFSFICMILPEGSGSYTPFVVTWAGSLKIAVTVLIAPFVFFVLNIAAGMFLPKTSFKQRKYSFISKG</sequence>
<feature type="transmembrane region" description="Helical" evidence="8">
    <location>
        <begin position="69"/>
        <end position="88"/>
    </location>
</feature>
<dbReference type="NCBIfam" id="TIGR03426">
    <property type="entry name" value="shape_MreD"/>
    <property type="match status" value="1"/>
</dbReference>
<dbReference type="AlphaFoldDB" id="A0A0G3WJ62"/>
<reference evidence="9 10" key="1">
    <citation type="submission" date="2014-09" db="EMBL/GenBank/DDBJ databases">
        <title>Complete genome sequence of Endomicrobium proavitum.</title>
        <authorList>
            <person name="Zheng H."/>
        </authorList>
    </citation>
    <scope>NUCLEOTIDE SEQUENCE [LARGE SCALE GENOMIC DNA]</scope>
    <source>
        <strain evidence="9 10">Rsa215</strain>
    </source>
</reference>
<dbReference type="RefSeq" id="WP_052571484.1">
    <property type="nucleotide sequence ID" value="NZ_CP009498.1"/>
</dbReference>
<dbReference type="GO" id="GO:0008360">
    <property type="term" value="P:regulation of cell shape"/>
    <property type="evidence" value="ECO:0007669"/>
    <property type="project" value="UniProtKB-KW"/>
</dbReference>
<feature type="transmembrane region" description="Helical" evidence="8">
    <location>
        <begin position="6"/>
        <end position="25"/>
    </location>
</feature>
<evidence type="ECO:0000313" key="9">
    <source>
        <dbReference type="EMBL" id="AKL98701.1"/>
    </source>
</evidence>
<organism evidence="9 10">
    <name type="scientific">Endomicrobium proavitum</name>
    <dbReference type="NCBI Taxonomy" id="1408281"/>
    <lineage>
        <taxon>Bacteria</taxon>
        <taxon>Pseudomonadati</taxon>
        <taxon>Elusimicrobiota</taxon>
        <taxon>Endomicrobiia</taxon>
        <taxon>Endomicrobiales</taxon>
        <taxon>Endomicrobiaceae</taxon>
        <taxon>Endomicrobium</taxon>
    </lineage>
</organism>
<comment type="similarity">
    <text evidence="2">Belongs to the MreD family.</text>
</comment>
<gene>
    <name evidence="9" type="primary">mreD</name>
    <name evidence="9" type="ORF">Epro_1325</name>
</gene>
<dbReference type="Proteomes" id="UP000035337">
    <property type="component" value="Chromosome"/>
</dbReference>
<keyword evidence="10" id="KW-1185">Reference proteome</keyword>
<dbReference type="EMBL" id="CP009498">
    <property type="protein sequence ID" value="AKL98701.1"/>
    <property type="molecule type" value="Genomic_DNA"/>
</dbReference>
<keyword evidence="5" id="KW-0133">Cell shape</keyword>
<feature type="transmembrane region" description="Helical" evidence="8">
    <location>
        <begin position="142"/>
        <end position="163"/>
    </location>
</feature>
<dbReference type="STRING" id="1408281.Epro_1325"/>
<evidence type="ECO:0000256" key="6">
    <source>
        <dbReference type="ARBA" id="ARBA00022989"/>
    </source>
</evidence>
<dbReference type="InterPro" id="IPR007227">
    <property type="entry name" value="Cell_shape_determining_MreD"/>
</dbReference>